<organism evidence="1 2">
    <name type="scientific">Candidatus Carbonibacillus altaicus</name>
    <dbReference type="NCBI Taxonomy" id="2163959"/>
    <lineage>
        <taxon>Bacteria</taxon>
        <taxon>Bacillati</taxon>
        <taxon>Bacillota</taxon>
        <taxon>Bacilli</taxon>
        <taxon>Bacillales</taxon>
        <taxon>Candidatus Carbonibacillus</taxon>
    </lineage>
</organism>
<reference evidence="2" key="1">
    <citation type="journal article" date="2018" name="Sci. Rep.">
        <title>Lignite coal burning seam in the remote Altai Mountains harbors a hydrogen-driven thermophilic microbial community.</title>
        <authorList>
            <person name="Kadnikov V.V."/>
            <person name="Mardanov A.V."/>
            <person name="Ivasenko D.A."/>
            <person name="Antsiferov D.V."/>
            <person name="Beletsky A.V."/>
            <person name="Karnachuk O.V."/>
            <person name="Ravin N.V."/>
        </authorList>
    </citation>
    <scope>NUCLEOTIDE SEQUENCE [LARGE SCALE GENOMIC DNA]</scope>
</reference>
<dbReference type="Proteomes" id="UP000244338">
    <property type="component" value="Unassembled WGS sequence"/>
</dbReference>
<gene>
    <name evidence="1" type="ORF">BSOLF_1964</name>
</gene>
<sequence>MIAACDSTENDEKGEIVVSLTEVIKSDLLNVDRIDVQFADGNKMSITDPKTIQDIISQIKSLRLREKNTKGVGYLYFLDLKEGDKTYRFENTLTFDGKTYESIDDGIKKLNDFIIQMGREKIPGLLQGMEDLQDNS</sequence>
<comment type="caution">
    <text evidence="1">The sequence shown here is derived from an EMBL/GenBank/DDBJ whole genome shotgun (WGS) entry which is preliminary data.</text>
</comment>
<dbReference type="EMBL" id="PEBX01000109">
    <property type="protein sequence ID" value="PTQ55487.1"/>
    <property type="molecule type" value="Genomic_DNA"/>
</dbReference>
<proteinExistence type="predicted"/>
<evidence type="ECO:0000313" key="2">
    <source>
        <dbReference type="Proteomes" id="UP000244338"/>
    </source>
</evidence>
<evidence type="ECO:0000313" key="1">
    <source>
        <dbReference type="EMBL" id="PTQ55487.1"/>
    </source>
</evidence>
<protein>
    <submittedName>
        <fullName evidence="1">Uncharacterized protein</fullName>
    </submittedName>
</protein>
<dbReference type="AlphaFoldDB" id="A0A2R6XYI6"/>
<name>A0A2R6XYI6_9BACL</name>
<accession>A0A2R6XYI6</accession>